<dbReference type="EMBL" id="JBBEGN010000009">
    <property type="protein sequence ID" value="MEJ2869834.1"/>
    <property type="molecule type" value="Genomic_DNA"/>
</dbReference>
<protein>
    <recommendedName>
        <fullName evidence="3">Mycothiol-dependent maleylpyruvate isomerase metal-binding domain-containing protein</fullName>
    </recommendedName>
</protein>
<accession>A0ABU8MS82</accession>
<gene>
    <name evidence="1" type="ORF">WCD74_18850</name>
</gene>
<dbReference type="RefSeq" id="WP_337696411.1">
    <property type="nucleotide sequence ID" value="NZ_JBBEGN010000009.1"/>
</dbReference>
<reference evidence="1 2" key="1">
    <citation type="submission" date="2024-03" db="EMBL/GenBank/DDBJ databases">
        <title>Actinomycetospora sp. OC33-EN08, a novel actinomycete isolated from wild orchid (Aerides multiflora).</title>
        <authorList>
            <person name="Suriyachadkun C."/>
        </authorList>
    </citation>
    <scope>NUCLEOTIDE SEQUENCE [LARGE SCALE GENOMIC DNA]</scope>
    <source>
        <strain evidence="1 2">OC33-EN08</strain>
    </source>
</reference>
<proteinExistence type="predicted"/>
<comment type="caution">
    <text evidence="1">The sequence shown here is derived from an EMBL/GenBank/DDBJ whole genome shotgun (WGS) entry which is preliminary data.</text>
</comment>
<evidence type="ECO:0008006" key="3">
    <source>
        <dbReference type="Google" id="ProtNLM"/>
    </source>
</evidence>
<keyword evidence="2" id="KW-1185">Reference proteome</keyword>
<evidence type="ECO:0000313" key="1">
    <source>
        <dbReference type="EMBL" id="MEJ2869834.1"/>
    </source>
</evidence>
<dbReference type="Proteomes" id="UP001385809">
    <property type="component" value="Unassembled WGS sequence"/>
</dbReference>
<organism evidence="1 2">
    <name type="scientific">Actinomycetospora aurantiaca</name>
    <dbReference type="NCBI Taxonomy" id="3129233"/>
    <lineage>
        <taxon>Bacteria</taxon>
        <taxon>Bacillati</taxon>
        <taxon>Actinomycetota</taxon>
        <taxon>Actinomycetes</taxon>
        <taxon>Pseudonocardiales</taxon>
        <taxon>Pseudonocardiaceae</taxon>
        <taxon>Actinomycetospora</taxon>
    </lineage>
</organism>
<name>A0ABU8MS82_9PSEU</name>
<evidence type="ECO:0000313" key="2">
    <source>
        <dbReference type="Proteomes" id="UP001385809"/>
    </source>
</evidence>
<sequence>MGHLPWGLADEQGATAMDEATRALLDLWDTTEEAVDGLAAADWGRPLGRTDRARACAALDTGGGDGADVADLVTHLGGGHPADPRRMREALAVAHARADRQLTRSAPSGDDLAAQCLDMCLHTHDLLAALDRDLDPDEAGPAALKACRLVVGTLPRLLACTPHPRASCLRVVVRAGEGAAVIDRSFPTTGSGAAETLEAEAVALVLLLAGRRDADELRDLVAWDGPTAEQVLAAAR</sequence>